<dbReference type="Pfam" id="PF04298">
    <property type="entry name" value="Zn_peptidase_2"/>
    <property type="match status" value="1"/>
</dbReference>
<proteinExistence type="predicted"/>
<organism evidence="2 3">
    <name type="scientific">Ruficoccus amylovorans</name>
    <dbReference type="NCBI Taxonomy" id="1804625"/>
    <lineage>
        <taxon>Bacteria</taxon>
        <taxon>Pseudomonadati</taxon>
        <taxon>Verrucomicrobiota</taxon>
        <taxon>Opitutia</taxon>
        <taxon>Puniceicoccales</taxon>
        <taxon>Cerasicoccaceae</taxon>
        <taxon>Ruficoccus</taxon>
    </lineage>
</organism>
<dbReference type="RefSeq" id="WP_185674420.1">
    <property type="nucleotide sequence ID" value="NZ_JACHVB010000013.1"/>
</dbReference>
<keyword evidence="3" id="KW-1185">Reference proteome</keyword>
<dbReference type="PANTHER" id="PTHR36434:SF1">
    <property type="entry name" value="MEMBRANE PROTEASE YUGP-RELATED"/>
    <property type="match status" value="1"/>
</dbReference>
<evidence type="ECO:0000256" key="1">
    <source>
        <dbReference type="SAM" id="Phobius"/>
    </source>
</evidence>
<dbReference type="AlphaFoldDB" id="A0A842HAN8"/>
<feature type="transmembrane region" description="Helical" evidence="1">
    <location>
        <begin position="24"/>
        <end position="40"/>
    </location>
</feature>
<evidence type="ECO:0000313" key="3">
    <source>
        <dbReference type="Proteomes" id="UP000546464"/>
    </source>
</evidence>
<sequence>MNTILSLSFLPGLGFIIPAGGGWGLWLVLIVPTIILGFWAQHRVMSTYKKYSQVPSRGRITGAEAASAVIRKAGINDVEIVEIGGQLSDHYDPIHKRLALSSANYRGTSLAALGVAAHEAGHAIQHKVGYKALQLRMSLIPITTMASQILPIVLIASFFLPMLGMMGIKIAVVCYLILTIFQLITLPVEFDASARARKELVGIGIIGQDEAVGVVRTLNAAGWTYVAAFISSLASLLYLFLISRDR</sequence>
<feature type="transmembrane region" description="Helical" evidence="1">
    <location>
        <begin position="166"/>
        <end position="188"/>
    </location>
</feature>
<gene>
    <name evidence="2" type="ORF">H5P28_03995</name>
</gene>
<keyword evidence="1" id="KW-0812">Transmembrane</keyword>
<dbReference type="InterPro" id="IPR007395">
    <property type="entry name" value="Zn_peptidase_2"/>
</dbReference>
<comment type="caution">
    <text evidence="2">The sequence shown here is derived from an EMBL/GenBank/DDBJ whole genome shotgun (WGS) entry which is preliminary data.</text>
</comment>
<dbReference type="EMBL" id="JACHVB010000013">
    <property type="protein sequence ID" value="MBC2593415.1"/>
    <property type="molecule type" value="Genomic_DNA"/>
</dbReference>
<reference evidence="2 3" key="1">
    <citation type="submission" date="2020-07" db="EMBL/GenBank/DDBJ databases">
        <authorList>
            <person name="Feng X."/>
        </authorList>
    </citation>
    <scope>NUCLEOTIDE SEQUENCE [LARGE SCALE GENOMIC DNA]</scope>
    <source>
        <strain evidence="2 3">JCM31066</strain>
    </source>
</reference>
<keyword evidence="1" id="KW-1133">Transmembrane helix</keyword>
<name>A0A842HAN8_9BACT</name>
<dbReference type="Proteomes" id="UP000546464">
    <property type="component" value="Unassembled WGS sequence"/>
</dbReference>
<protein>
    <submittedName>
        <fullName evidence="2">Zinc metallopeptidase</fullName>
    </submittedName>
</protein>
<evidence type="ECO:0000313" key="2">
    <source>
        <dbReference type="EMBL" id="MBC2593415.1"/>
    </source>
</evidence>
<keyword evidence="1" id="KW-0472">Membrane</keyword>
<feature type="transmembrane region" description="Helical" evidence="1">
    <location>
        <begin position="224"/>
        <end position="242"/>
    </location>
</feature>
<accession>A0A842HAN8</accession>
<dbReference type="PANTHER" id="PTHR36434">
    <property type="entry name" value="MEMBRANE PROTEASE YUGP-RELATED"/>
    <property type="match status" value="1"/>
</dbReference>